<keyword evidence="8 10" id="KW-0143">Chaperone</keyword>
<comment type="function">
    <text evidence="10">Nuclear chaperone required for maturation and nuclear export of pre-60S ribosome subunits.</text>
</comment>
<dbReference type="InterPro" id="IPR012099">
    <property type="entry name" value="Midasin"/>
</dbReference>
<keyword evidence="5" id="KW-0597">Phosphoprotein</keyword>
<feature type="compositionally biased region" description="Basic and acidic residues" evidence="11">
    <location>
        <begin position="4384"/>
        <end position="4400"/>
    </location>
</feature>
<evidence type="ECO:0000256" key="10">
    <source>
        <dbReference type="PIRNR" id="PIRNR010340"/>
    </source>
</evidence>
<dbReference type="GO" id="GO:0030687">
    <property type="term" value="C:preribosome, large subunit precursor"/>
    <property type="evidence" value="ECO:0007669"/>
    <property type="project" value="TreeGrafter"/>
</dbReference>
<feature type="region of interest" description="Disordered" evidence="11">
    <location>
        <begin position="996"/>
        <end position="1029"/>
    </location>
</feature>
<evidence type="ECO:0000313" key="13">
    <source>
        <dbReference type="EMBL" id="PLW20283.1"/>
    </source>
</evidence>
<dbReference type="GO" id="GO:0005730">
    <property type="term" value="C:nucleolus"/>
    <property type="evidence" value="ECO:0007669"/>
    <property type="project" value="UniProtKB-SubCell"/>
</dbReference>
<keyword evidence="9 10" id="KW-0539">Nucleus</keyword>
<dbReference type="PANTHER" id="PTHR48103:SF2">
    <property type="entry name" value="MIDASIN"/>
    <property type="match status" value="1"/>
</dbReference>
<evidence type="ECO:0000256" key="1">
    <source>
        <dbReference type="ARBA" id="ARBA00004604"/>
    </source>
</evidence>
<dbReference type="Proteomes" id="UP000235392">
    <property type="component" value="Unassembled WGS sequence"/>
</dbReference>
<dbReference type="Gene3D" id="3.40.50.410">
    <property type="entry name" value="von Willebrand factor, type A domain"/>
    <property type="match status" value="1"/>
</dbReference>
<feature type="compositionally biased region" description="Acidic residues" evidence="11">
    <location>
        <begin position="4514"/>
        <end position="4546"/>
    </location>
</feature>
<evidence type="ECO:0000256" key="8">
    <source>
        <dbReference type="ARBA" id="ARBA00023186"/>
    </source>
</evidence>
<protein>
    <recommendedName>
        <fullName evidence="4 10">Midasin</fullName>
    </recommendedName>
</protein>
<feature type="region of interest" description="Disordered" evidence="11">
    <location>
        <begin position="4881"/>
        <end position="4906"/>
    </location>
</feature>
<feature type="compositionally biased region" description="Acidic residues" evidence="11">
    <location>
        <begin position="4885"/>
        <end position="4894"/>
    </location>
</feature>
<feature type="compositionally biased region" description="Acidic residues" evidence="11">
    <location>
        <begin position="4610"/>
        <end position="4629"/>
    </location>
</feature>
<reference evidence="13 14" key="1">
    <citation type="submission" date="2017-11" db="EMBL/GenBank/DDBJ databases">
        <title>De novo assembly and phasing of dikaryotic genomes from two isolates of Puccinia coronata f. sp. avenae, the causal agent of oat crown rust.</title>
        <authorList>
            <person name="Miller M.E."/>
            <person name="Zhang Y."/>
            <person name="Omidvar V."/>
            <person name="Sperschneider J."/>
            <person name="Schwessinger B."/>
            <person name="Raley C."/>
            <person name="Palmer J.M."/>
            <person name="Garnica D."/>
            <person name="Upadhyaya N."/>
            <person name="Rathjen J."/>
            <person name="Taylor J.M."/>
            <person name="Park R.F."/>
            <person name="Dodds P.N."/>
            <person name="Hirsch C.D."/>
            <person name="Kianian S.F."/>
            <person name="Figueroa M."/>
        </authorList>
    </citation>
    <scope>NUCLEOTIDE SEQUENCE [LARGE SCALE GENOMIC DNA]</scope>
    <source>
        <strain evidence="13">12SD80</strain>
    </source>
</reference>
<feature type="compositionally biased region" description="Acidic residues" evidence="11">
    <location>
        <begin position="4408"/>
        <end position="4436"/>
    </location>
</feature>
<dbReference type="PANTHER" id="PTHR48103">
    <property type="entry name" value="MIDASIN-RELATED"/>
    <property type="match status" value="1"/>
</dbReference>
<evidence type="ECO:0000259" key="12">
    <source>
        <dbReference type="PROSITE" id="PS50234"/>
    </source>
</evidence>
<dbReference type="GO" id="GO:0005654">
    <property type="term" value="C:nucleoplasm"/>
    <property type="evidence" value="ECO:0007669"/>
    <property type="project" value="UniProtKB-SubCell"/>
</dbReference>
<dbReference type="FunFam" id="3.40.50.300:FF:000712">
    <property type="entry name" value="Midasin"/>
    <property type="match status" value="1"/>
</dbReference>
<organism evidence="13 14">
    <name type="scientific">Puccinia coronata f. sp. avenae</name>
    <dbReference type="NCBI Taxonomy" id="200324"/>
    <lineage>
        <taxon>Eukaryota</taxon>
        <taxon>Fungi</taxon>
        <taxon>Dikarya</taxon>
        <taxon>Basidiomycota</taxon>
        <taxon>Pucciniomycotina</taxon>
        <taxon>Pucciniomycetes</taxon>
        <taxon>Pucciniales</taxon>
        <taxon>Pucciniaceae</taxon>
        <taxon>Puccinia</taxon>
    </lineage>
</organism>
<evidence type="ECO:0000256" key="7">
    <source>
        <dbReference type="ARBA" id="ARBA00022840"/>
    </source>
</evidence>
<dbReference type="InterPro" id="IPR036465">
    <property type="entry name" value="vWFA_dom_sf"/>
</dbReference>
<dbReference type="InterPro" id="IPR027417">
    <property type="entry name" value="P-loop_NTPase"/>
</dbReference>
<dbReference type="InterPro" id="IPR011704">
    <property type="entry name" value="ATPase_dyneun-rel_AAA"/>
</dbReference>
<dbReference type="GO" id="GO:0000027">
    <property type="term" value="P:ribosomal large subunit assembly"/>
    <property type="evidence" value="ECO:0007669"/>
    <property type="project" value="InterPro"/>
</dbReference>
<keyword evidence="6 10" id="KW-0547">Nucleotide-binding</keyword>
<dbReference type="Gene3D" id="3.40.50.300">
    <property type="entry name" value="P-loop containing nucleotide triphosphate hydrolases"/>
    <property type="match status" value="7"/>
</dbReference>
<dbReference type="InterPro" id="IPR041190">
    <property type="entry name" value="Midasin_AAA_lid_5"/>
</dbReference>
<dbReference type="GO" id="GO:0005524">
    <property type="term" value="F:ATP binding"/>
    <property type="evidence" value="ECO:0007669"/>
    <property type="project" value="UniProtKB-KW"/>
</dbReference>
<sequence length="5218" mass="582473">MDMTDNFDSVGALHNFLHHIGLLPLQSASSTKISAARSPGTVTNHHLGSDISPDDWNFLLRLVNINLSENGKETYPQLTQDPIPRFLEILARVALLPPFTRHVSCYFTPVLPELASRWILSLHFQDDGRYSDYVSSHWPTQLGQNVSTSPENSLKSSQQRENIKSSLRPIINAFSLLLPHHPSLFPLFLVLMRHPALTTDPFNLLPEGILPHISSLDTPLPENHPLYQSELVGQLLLTISRLLLVSPHLPYPGLVLRGWALPPTLLNILKFHPRRGTRQLAWHCWKFWQGPAHSSRLIKDVRDQYVWRRNSCDRSLIEDNFTSPWLEQSPRNLDTNQDTTMSSIADSSSNDLIKIEEQLTFKWNIQMSGSSIPSTFSYEVVFREIDAWVMEFDETDRILQLESHPKSAPVQRNVDLRPLFLQNFHLTKLIAGIEGQLILKFHALPRPAGSIDLLPAAPNSMPQQVKVSGREAIQHETAFVATSSSLEALRSASRYILERFPVLISGPPSSGKNTIIQKLAAHLWSRNLSHDHSIIDQSEFDQNVVILNLASRTLDAKSLVGSYVSSTEDPGKFVFVEGPLLRAMKEGKWLVCQDIDRASDDVLSVINQLADLISHRAQHEIGGGYGGHGGLNGVGIDLGAQSGWVPANERFLLLATRTCHHEKGKSFVGEQYWKEVAISSMTKEDILNVVTRQTPNFSENVRDRLVSAWEEVSSSQIDASRKRPIQLTDLLKWVARIKGLLSKNQALSSVSQNPVLQEQIFLEGFDLFLASSENLMIESEDLTSNIDLAAAQALGKHLDLNSERSTYCVCRRIPDFIPTSHKNRSGSSAKSKTYVTIGRTKHIIDGSHTTLSSSDSRPFALTKSTLVLLERLAVCMRSSEPTLLVGETGTGKTTVVSYLAKLLGKKLISLNLSNQSEASDLLGGFKPLDSNEDAKLHSNRLVDTFLDTFGNTFNTTRNHEFVHAIRKAASKKKYIRLVALLKDGIRALSERLNSKAKQDGPLVQTDIDDCHEPPKRRKTNRSPESNQQRLNTSMQDYLFSVNQFEDKFIRSASNHMRFRFVEGPLVKALQQGDWVLLDEINLGTTETLEALSGLLRHPNASVVLSERGDLVPVPRHPDFRLIGCMNPATDVGKRDLPSSLRSKFTELYVQPPDNDREALLNIIAQHLGGLCLSDKKAISDAADCYSAIRTLARNGSLADGTNAPPHYSMRTLSRALSFASQISSSLCLRRALVEGFLMAFVTTLDAKSTEIVYQLIDRHIVKNGKNPKAIMSQLPKKPEDQESYIQVGPFWLKKAQVLDESVPTQDYVLTESVKSKIIDLARAVTTGKWPVLIQGPTSSGKTSIVAYIARLTGHPFVRINNHEHTDIQEYIGSYAPDPETGRLCFKEGALVRALRQGAWVVLDELNLAPSDVLEALNRLLDDNRELLIPETQEVVKPHPDFMLFATQNPPGLYGGRKVLSRAFRNRFIELHFDDVPKDELEVILCQRCAIAPSHANKIVQVFAELQRRRQRDKIFEQKHSFVTLRDLFRWGGRGALGYQELAEDGYMLLAERSRGEEEKATVKQVLEDLMNVTINPDSLYQDVTLPESLVATNACKRLFKLVSRCLQFNEPVLLVGDAGSGKTSVCEALSSFANQRLRSVNLHRNSEVGDLLGSQRPIRQRAEKIRNALEQLRTSVRSLDIELTIPDGSDIDDIISNIEQMLAERLKSTSDSKTVNQVQTDLTQLKKSTALFDWSDGPLIQAMREGDYVLLDEISLADDSVLERLNSLLEPERSIVLAERGGESLEKMQITAHESFQIFATMNPGGDFGKKELSPALRNRFTEIWVPLVSDPHDRLAIYVDRLSQKSGSGVASSFIPYEWAARIISFSDFYSKSPISAQFSACELSLRDGLAWCEFMASCSSLPPPLLFIHGAQMTVLDRLGTAGFGQDLPSNLIHELRSSCLDHLHQLANISQDAGEGSAQITYLADGLKIGDFILNKSTSILEEPTPAIKYSFQAQTVAHNAMRIVRALQVPKAVLLEGSPGVGKTSIVEAIANLTGRQLQRINLSDQTDLLDLFGADAPVEGGMPGQFEWKDASFLDALQKGDWVLLDEMNLAPQTVLEGLNCCLDHRGTVYIPEIDRTFKRHPDFRVFAAQNPHHQGGSRKGLPRSLVDRFTVVFMKEMEKEDLLQICTEMAPTFDRSAISQMVNFNIRLAGETNSPSPFASLGSPWEFNLRDLGRWLQITSLNGQYDLQPLSPVEYLDTIYTGRFRTQADQATSLNICRQFFNASSMSRDHQDMVELPSELVIGHSRLEKPSQVSWTPPIVAPLKLPACLFNCSEALIRCLEVKWLPILTGSERSGKSSLVKFLAARKGVHLRVISLHSGTDTSDLIGGFEQSNAERKLIKIIEDICRLIESNLEKSYVCRDAKACSFDMSLRDLYHVKSLVSSHKVDALTSCVLQVLRQLGRDQFSGQFETLEHSLLELETGKSGCRFEWVDGPLVTAMKKGQWLLVENSNQCSASVLDRLNPLFEGVGRLQLAEKGMTNRGIDTVTPHDDFRIIFAFNPRYGELSRAMRNRGVEIAFLPDAHFTGLRLPMPLHTTPITSAENIQDPVMRWTAQALIHSPTEYPLLSRTLDHYLPSSSPDHTLKLLLDRLLQSDIKSVVSRWAEINRATHFFIGKAFDLAIGCQSTQHLLDLDRSICHQFVLRLVIAACLPLRLLSHRSNLKSNDPKTMTSESTVKSSHQIDPAHLSTYVNHASDSVLQACLLVLSEAQENRPVSHTEASKYQMLFECIRDIQEGTVQLIDLLDSSPDHAAIGFALKMIDDAINRAPAQSAGLFASTYTSLQPLRDSHDISRWEALVLLWNLFCPPWYKNLKLVRLIDQLAQLSEANWSLLDTDLRAIYFEIVAALKISQEISIQCPDISWLTDKLKQQISTADPERIGFIELETSADESFGIVGEKMVSIVAIMATFLEPEKGDKRIAALIPQWGSLPSEVGVLFRSKAYLQDHNASTDQIDLCLNLQIVRLLTAPPINFCDLTKAPLKPFNVLSQFTRANFLLVMSGVSRLVKTSTSLACHGTVVSTLDRLVSLVATTSASLNADRACLCLSLISKLLDFVETPVVHLQDSLANQPDITVPSGLSFCIRALRLWSLYIPDIPIDPLSVQTAHHSYLQAWASRLCQLRDFLVSYQEKDVRLPSNARVSQLNEEIAAIQLRCKEIPQPSIQRSTDTLVQHAIFTELKAFEKQFLADGRLENLCSDLVDPRDHGNMYTLHARIENFSFSAIGLIHRLTRRFPTSVDILWPVQAFLNIMIADLTLTFQRAVARLSNPSTRVIADFIGLLTTTTTAVAAANLRENANLERVQAAITDEASQSSMSLLCISAMSKYSIDEFDDSQTLKLLSFYDKIWNLWTRDCMRQQKEAEEKAQEFKTRRQDIIIKSDEEIEEEELRALFPSHEENTPRSSPNSSANLITPAQISMLCEMHLSMMSGEVDQAHSPSCFDSLRQQLVVAIVERHGHTLPSILDQSSLGFQFHSLCQLLKTSDSLENSKANFYTDGNTTETTRVVPLINGLASRINVLIQQWPEMTTLDEVLQRCRKILALSSDSPLALIIPQLEALIGQIEEWQKYSCSENSLLSFQSELTTLVVSWRRLELKSWAALIQTELDTFESTTDIWWFRLYELLVRGFMTHAHSSESQETKSYLKDCAVVLNQFITECNLGQFGSRLSLLKSFDALLKAASRTSELGCWTKVTDLLDGIIYFYSHHKPQVNQKIEQAKSLARGEIEKYIQLASWKDVNIIALRQSSQKSHRHLYKTVRKFRNVLQGPVTDLLQRWQVKKSGDIEAHLPKILQNKDLPEHNQFELASWTRYTQPLSMPSYFSQPQNVLKRLQNLVESNNFLSHEVSNAASEIDLLSTHIFSVAKELAEVKIPQGDGRERFARNLDLRKRKAFSELLKKLRALGIGTTPTDRLLAHLSDPAVVMSQPLLGPESFPEVKLCGEDSDELLFALLNEMPQFRKYRSQHHSDVPNADMERLVGSIESGLSLILEERQTLSALINTIKPVEKTLLRMSNLMDSSECCPSKTTGNQLRDMSKRINQHQKLCVISIAEASESIIQLSDRREGRKPTATSEVLQELIETVVENQLLAEQIAEFSGTSLTLLKPNETEGLRKVYSNFTRVTDRLESLDSPNFEFIILPLAQQLSNHQITIPTWEGANSCSSEKAWMSLKKLSDLILVVIQALTKTNDPQVNLLQSKKAPGLLRKAHSEFVKFTEQCHLAEILQNLTSFSESLSFSQDSEEISLLLKMAASFLKQYLRLISNHLLGYIRWHRSNLHLLHTIISIGANIAEQGFCKPDFSEEEEDSSGKDGPSRDGTGLGGGQGAKDVSEEIEDDEQLEGLQGEVEEEKRETDQDASKEDKAVETQQEFDAPLEDIENADENDSNASEDDEGEDEEVEDGVGKVDPLDSGAVDEKFWEGGDEAGDEPETNEAELSAKENQPMPQDSDLTAQENTAGGEQNKAKKADDQDVASPQENDGSDVDDQLSDEGSEKDDLDQPDDAPDAEENQNDNEVPLQDNTVPMMSNVDNAEVLDLPEDLELEDRGSEAGENSVQDSIMDLEDSVPEPAERHDTEADEGVEEETSLNQDNDDCQPEQALDEPQSQNVSSGQTKDDQSGAGAGSEGGGAHSTAAELNPADNLDKPAENEPPHMDAQDLEGAPKVSAHQDPAHAKQSKSTQQVGDGTDGQAVSQEQSPTDNSDDAKKDPARPNPLRNLGNAMEDWKQRLQQIIDAVPGEGKDRGEEQFDETAEVEYLHTDDDDLTHQQAPGPATEEQACEGIVNMQIDDCEPQVDIPRPPTSHSTPLAAEPLQAPETGDQSGLSEAAILGTKSKTVNDDKMQDLRFEKQPSDDQDEQDELVEPNKLNPETGPLHDSATSLSLWRQYQQLTSRSASHLTEQLRLILEPTTATCLQGDYRTGKRLNMRKLVPYIASDYTKDRIWLRRTKPAQRDYKILLAVDDSKSMADSRCADLAFQTLALVTSALAKLEVGEVAIAKFGGSFDILQPFEGGSGKLNNLISPIEGFTFSQQQTNVRLAVAKAVEAFSLAQTSGHSHNNGETWKLGIIISDGICQDHDEVRSLLRKASEDKIMFVFLILDSLHQHTGTTAANQESTENKDNHQNDSSIISMNSVSYVNGPHGQMELKMERYLDSFPFDYYIILRDVEALPNILSSTLRQFLEKVNNV</sequence>
<dbReference type="SUPFAM" id="SSF53300">
    <property type="entry name" value="vWA-like"/>
    <property type="match status" value="1"/>
</dbReference>
<feature type="region of interest" description="Disordered" evidence="11">
    <location>
        <begin position="4335"/>
        <end position="4787"/>
    </location>
</feature>
<dbReference type="EMBL" id="PGCI01000701">
    <property type="protein sequence ID" value="PLW20283.1"/>
    <property type="molecule type" value="Genomic_DNA"/>
</dbReference>
<evidence type="ECO:0000256" key="11">
    <source>
        <dbReference type="SAM" id="MobiDB-lite"/>
    </source>
</evidence>
<feature type="compositionally biased region" description="Polar residues" evidence="11">
    <location>
        <begin position="4474"/>
        <end position="4494"/>
    </location>
</feature>
<comment type="subcellular location">
    <subcellularLocation>
        <location evidence="1">Nucleus</location>
        <location evidence="1">Nucleolus</location>
    </subcellularLocation>
    <subcellularLocation>
        <location evidence="2">Nucleus</location>
        <location evidence="2">Nucleoplasm</location>
    </subcellularLocation>
</comment>
<proteinExistence type="inferred from homology"/>
<feature type="compositionally biased region" description="Polar residues" evidence="11">
    <location>
        <begin position="4637"/>
        <end position="4646"/>
    </location>
</feature>
<dbReference type="InterPro" id="IPR003593">
    <property type="entry name" value="AAA+_ATPase"/>
</dbReference>
<keyword evidence="7 10" id="KW-0067">ATP-binding</keyword>
<feature type="compositionally biased region" description="Polar residues" evidence="11">
    <location>
        <begin position="4710"/>
        <end position="4733"/>
    </location>
</feature>
<evidence type="ECO:0000256" key="5">
    <source>
        <dbReference type="ARBA" id="ARBA00022553"/>
    </source>
</evidence>
<feature type="compositionally biased region" description="Gly residues" evidence="11">
    <location>
        <begin position="4654"/>
        <end position="4663"/>
    </location>
</feature>
<dbReference type="InterPro" id="IPR040848">
    <property type="entry name" value="AAA_lid_7"/>
</dbReference>
<dbReference type="GO" id="GO:0000055">
    <property type="term" value="P:ribosomal large subunit export from nucleus"/>
    <property type="evidence" value="ECO:0007669"/>
    <property type="project" value="TreeGrafter"/>
</dbReference>
<evidence type="ECO:0000256" key="9">
    <source>
        <dbReference type="ARBA" id="ARBA00023242"/>
    </source>
</evidence>
<dbReference type="FunFam" id="3.40.50.300:FF:000142">
    <property type="entry name" value="Midasin"/>
    <property type="match status" value="1"/>
</dbReference>
<dbReference type="Pfam" id="PF17867">
    <property type="entry name" value="AAA_lid_7"/>
    <property type="match status" value="3"/>
</dbReference>
<dbReference type="Pfam" id="PF07728">
    <property type="entry name" value="AAA_5"/>
    <property type="match status" value="7"/>
</dbReference>
<dbReference type="CDD" id="cd00009">
    <property type="entry name" value="AAA"/>
    <property type="match status" value="2"/>
</dbReference>
<dbReference type="InterPro" id="IPR002035">
    <property type="entry name" value="VWF_A"/>
</dbReference>
<evidence type="ECO:0000313" key="14">
    <source>
        <dbReference type="Proteomes" id="UP000235392"/>
    </source>
</evidence>
<feature type="domain" description="VWFA" evidence="12">
    <location>
        <begin position="4987"/>
        <end position="5215"/>
    </location>
</feature>
<gene>
    <name evidence="13" type="ORF">PCASD_19727</name>
</gene>
<feature type="compositionally biased region" description="Basic and acidic residues" evidence="11">
    <location>
        <begin position="4437"/>
        <end position="4455"/>
    </location>
</feature>
<feature type="compositionally biased region" description="Acidic residues" evidence="11">
    <location>
        <begin position="4456"/>
        <end position="4468"/>
    </location>
</feature>
<dbReference type="SUPFAM" id="SSF52540">
    <property type="entry name" value="P-loop containing nucleoside triphosphate hydrolases"/>
    <property type="match status" value="6"/>
</dbReference>
<evidence type="ECO:0000256" key="3">
    <source>
        <dbReference type="ARBA" id="ARBA00007188"/>
    </source>
</evidence>
<evidence type="ECO:0000256" key="2">
    <source>
        <dbReference type="ARBA" id="ARBA00004642"/>
    </source>
</evidence>
<dbReference type="Pfam" id="PF17865">
    <property type="entry name" value="AAA_lid_5"/>
    <property type="match status" value="1"/>
</dbReference>
<name>A0A2N5T461_9BASI</name>
<dbReference type="FunFam" id="3.40.50.300:FF:001368">
    <property type="entry name" value="Midasin"/>
    <property type="match status" value="1"/>
</dbReference>
<evidence type="ECO:0000256" key="6">
    <source>
        <dbReference type="ARBA" id="ARBA00022741"/>
    </source>
</evidence>
<feature type="region of interest" description="Disordered" evidence="11">
    <location>
        <begin position="4822"/>
        <end position="4855"/>
    </location>
</feature>
<dbReference type="PIRSF" id="PIRSF010340">
    <property type="entry name" value="Midasin"/>
    <property type="match status" value="1"/>
</dbReference>
<dbReference type="PROSITE" id="PS50234">
    <property type="entry name" value="VWFA"/>
    <property type="match status" value="1"/>
</dbReference>
<comment type="similarity">
    <text evidence="3 10">Belongs to the midasin family.</text>
</comment>
<dbReference type="GO" id="GO:0016887">
    <property type="term" value="F:ATP hydrolysis activity"/>
    <property type="evidence" value="ECO:0007669"/>
    <property type="project" value="InterPro"/>
</dbReference>
<dbReference type="SMART" id="SM00382">
    <property type="entry name" value="AAA"/>
    <property type="match status" value="5"/>
</dbReference>
<accession>A0A2N5T461</accession>
<feature type="compositionally biased region" description="Basic and acidic residues" evidence="11">
    <location>
        <begin position="4675"/>
        <end position="4689"/>
    </location>
</feature>
<comment type="caution">
    <text evidence="13">The sequence shown here is derived from an EMBL/GenBank/DDBJ whole genome shotgun (WGS) entry which is preliminary data.</text>
</comment>
<feature type="compositionally biased region" description="Polar residues" evidence="11">
    <location>
        <begin position="4553"/>
        <end position="4564"/>
    </location>
</feature>
<evidence type="ECO:0000256" key="4">
    <source>
        <dbReference type="ARBA" id="ARBA00017143"/>
    </source>
</evidence>